<feature type="signal peptide" evidence="1">
    <location>
        <begin position="1"/>
        <end position="16"/>
    </location>
</feature>
<reference evidence="2" key="1">
    <citation type="submission" date="2016-10" db="EMBL/GenBank/DDBJ databases">
        <authorList>
            <person name="Benchimol M."/>
            <person name="Almeida L.G."/>
            <person name="Vasconcelos A.T."/>
            <person name="Perreira-Neves A."/>
            <person name="Rosa I.A."/>
            <person name="Tasca T."/>
            <person name="Bogo M.R."/>
            <person name="de Souza W."/>
        </authorList>
    </citation>
    <scope>NUCLEOTIDE SEQUENCE [LARGE SCALE GENOMIC DNA]</scope>
    <source>
        <strain evidence="2">K</strain>
    </source>
</reference>
<keyword evidence="3" id="KW-1185">Reference proteome</keyword>
<evidence type="ECO:0000313" key="2">
    <source>
        <dbReference type="EMBL" id="OHT15006.1"/>
    </source>
</evidence>
<gene>
    <name evidence="2" type="ORF">TRFO_14493</name>
</gene>
<protein>
    <submittedName>
        <fullName evidence="2">Uncharacterized protein</fullName>
    </submittedName>
</protein>
<evidence type="ECO:0000256" key="1">
    <source>
        <dbReference type="SAM" id="SignalP"/>
    </source>
</evidence>
<sequence length="283" mass="32462">MIFFLFTPLFFALSETRTIYFGTSRGNKRVDFSDLPKQNGKNLLNDFSAWYYVHLDSKTVNFESVSQKFQNLFLEKNMISKNIYQLYLSQKQIRELAENGILDIQELSSSDKVYVDIDSQYHTVGVHDSYQLEENPHLYKVISKSAPGYYVVELSQNHKNDAISFLSNLKGVNLLTNYVEKAPINNYAAGFTQNNDQPLSSDKQSIPRYLEGKGISGKGQVVTVFDTPIDVFHADFYDEKKEVAFNTVDNDHRKIVYYGYKGGIEELKTKSKITSMVPMLLEL</sequence>
<dbReference type="VEuPathDB" id="TrichDB:TRFO_14493"/>
<evidence type="ECO:0000313" key="3">
    <source>
        <dbReference type="Proteomes" id="UP000179807"/>
    </source>
</evidence>
<dbReference type="EMBL" id="MLAK01000282">
    <property type="protein sequence ID" value="OHT15006.1"/>
    <property type="molecule type" value="Genomic_DNA"/>
</dbReference>
<dbReference type="Proteomes" id="UP000179807">
    <property type="component" value="Unassembled WGS sequence"/>
</dbReference>
<name>A0A1J4KZ68_9EUKA</name>
<comment type="caution">
    <text evidence="2">The sequence shown here is derived from an EMBL/GenBank/DDBJ whole genome shotgun (WGS) entry which is preliminary data.</text>
</comment>
<accession>A0A1J4KZ68</accession>
<organism evidence="2 3">
    <name type="scientific">Tritrichomonas foetus</name>
    <dbReference type="NCBI Taxonomy" id="1144522"/>
    <lineage>
        <taxon>Eukaryota</taxon>
        <taxon>Metamonada</taxon>
        <taxon>Parabasalia</taxon>
        <taxon>Tritrichomonadida</taxon>
        <taxon>Tritrichomonadidae</taxon>
        <taxon>Tritrichomonas</taxon>
    </lineage>
</organism>
<feature type="chain" id="PRO_5012272472" evidence="1">
    <location>
        <begin position="17"/>
        <end position="283"/>
    </location>
</feature>
<dbReference type="GeneID" id="94832557"/>
<dbReference type="RefSeq" id="XP_068368142.1">
    <property type="nucleotide sequence ID" value="XM_068497853.1"/>
</dbReference>
<dbReference type="AlphaFoldDB" id="A0A1J4KZ68"/>
<proteinExistence type="predicted"/>
<keyword evidence="1" id="KW-0732">Signal</keyword>